<dbReference type="InterPro" id="IPR002123">
    <property type="entry name" value="Plipid/glycerol_acylTrfase"/>
</dbReference>
<dbReference type="EMBL" id="OB660729">
    <property type="protein sequence ID" value="CAD7226044.1"/>
    <property type="molecule type" value="Genomic_DNA"/>
</dbReference>
<comment type="similarity">
    <text evidence="1">Belongs to the 1-acyl-sn-glycerol-3-phosphate acyltransferase family.</text>
</comment>
<keyword evidence="2" id="KW-0808">Transferase</keyword>
<protein>
    <submittedName>
        <fullName evidence="4">Uncharacterized protein</fullName>
    </submittedName>
</protein>
<evidence type="ECO:0000256" key="2">
    <source>
        <dbReference type="ARBA" id="ARBA00022679"/>
    </source>
</evidence>
<dbReference type="CDD" id="cd07990">
    <property type="entry name" value="LPLAT_LCLAT1-like"/>
    <property type="match status" value="1"/>
</dbReference>
<dbReference type="PANTHER" id="PTHR10983:SF24">
    <property type="entry name" value="1-ACYLGLYCEROL-3-PHOSPHATE O-ACYLTRANSFERASE 3, ISOFORM E-RELATED"/>
    <property type="match status" value="1"/>
</dbReference>
<name>A0A7R8WBZ5_9CRUS</name>
<keyword evidence="3" id="KW-0012">Acyltransferase</keyword>
<proteinExistence type="inferred from homology"/>
<gene>
    <name evidence="4" type="ORF">CTOB1V02_LOCUS3970</name>
</gene>
<organism evidence="4">
    <name type="scientific">Cyprideis torosa</name>
    <dbReference type="NCBI Taxonomy" id="163714"/>
    <lineage>
        <taxon>Eukaryota</taxon>
        <taxon>Metazoa</taxon>
        <taxon>Ecdysozoa</taxon>
        <taxon>Arthropoda</taxon>
        <taxon>Crustacea</taxon>
        <taxon>Oligostraca</taxon>
        <taxon>Ostracoda</taxon>
        <taxon>Podocopa</taxon>
        <taxon>Podocopida</taxon>
        <taxon>Cytherocopina</taxon>
        <taxon>Cytheroidea</taxon>
        <taxon>Cytherideidae</taxon>
        <taxon>Cyprideis</taxon>
    </lineage>
</organism>
<evidence type="ECO:0000313" key="4">
    <source>
        <dbReference type="EMBL" id="CAD7226044.1"/>
    </source>
</evidence>
<evidence type="ECO:0000256" key="3">
    <source>
        <dbReference type="ARBA" id="ARBA00023315"/>
    </source>
</evidence>
<accession>A0A7R8WBZ5</accession>
<evidence type="ECO:0000256" key="1">
    <source>
        <dbReference type="ARBA" id="ARBA00008655"/>
    </source>
</evidence>
<dbReference type="SMART" id="SM00563">
    <property type="entry name" value="PlsC"/>
    <property type="match status" value="1"/>
</dbReference>
<sequence>MIVLIFRCILLCLCALNFFLSAAVLNGIQFILRLILRPFSPWAYRKINYYLTYSIFANVVFLCYWWSGSVLRLYVKKSQLEPLGKETAILVMNHTWEVDWIFSWVVCDYFKILGNAKCYAKTMLKYVPVIGWTWTLSDFVFLQRDWDRDKEVIARSLRNLLSYADPVWMLIFAEGTRFTPEKHAQSVEVAKRKGLPIFKNVLLPRVRGCLATVQEFKKGDVPALYDCTVMFDEVNGNKATLKNLLLGRRIICDLLVERLPLKEVPDTLETCTAWINELFAKKDSNMEYYKTHNNNYDLDFNEYQVIVMTGRFSGFFLIMFWLYFVTIPFCQFILGLISGVTAALITLAILSGLTAVALYKLTGLTKVSQASSYGKAKGTSTGEAKVVSNGSGVSH</sequence>
<dbReference type="Pfam" id="PF01553">
    <property type="entry name" value="Acyltransferase"/>
    <property type="match status" value="1"/>
</dbReference>
<dbReference type="OrthoDB" id="189226at2759"/>
<dbReference type="GO" id="GO:0003841">
    <property type="term" value="F:1-acylglycerol-3-phosphate O-acyltransferase activity"/>
    <property type="evidence" value="ECO:0007669"/>
    <property type="project" value="TreeGrafter"/>
</dbReference>
<dbReference type="SUPFAM" id="SSF69593">
    <property type="entry name" value="Glycerol-3-phosphate (1)-acyltransferase"/>
    <property type="match status" value="1"/>
</dbReference>
<dbReference type="GO" id="GO:0012505">
    <property type="term" value="C:endomembrane system"/>
    <property type="evidence" value="ECO:0007669"/>
    <property type="project" value="TreeGrafter"/>
</dbReference>
<dbReference type="PANTHER" id="PTHR10983">
    <property type="entry name" value="1-ACYLGLYCEROL-3-PHOSPHATE ACYLTRANSFERASE-RELATED"/>
    <property type="match status" value="1"/>
</dbReference>
<reference evidence="4" key="1">
    <citation type="submission" date="2020-11" db="EMBL/GenBank/DDBJ databases">
        <authorList>
            <person name="Tran Van P."/>
        </authorList>
    </citation>
    <scope>NUCLEOTIDE SEQUENCE</scope>
</reference>
<dbReference type="InterPro" id="IPR032098">
    <property type="entry name" value="Acyltransf_C"/>
</dbReference>
<dbReference type="Pfam" id="PF16076">
    <property type="entry name" value="Acyltransf_C"/>
    <property type="match status" value="1"/>
</dbReference>
<dbReference type="AlphaFoldDB" id="A0A7R8WBZ5"/>